<dbReference type="Proteomes" id="UP000265703">
    <property type="component" value="Unassembled WGS sequence"/>
</dbReference>
<feature type="compositionally biased region" description="Acidic residues" evidence="1">
    <location>
        <begin position="64"/>
        <end position="76"/>
    </location>
</feature>
<organism evidence="2 3">
    <name type="scientific">Glomus cerebriforme</name>
    <dbReference type="NCBI Taxonomy" id="658196"/>
    <lineage>
        <taxon>Eukaryota</taxon>
        <taxon>Fungi</taxon>
        <taxon>Fungi incertae sedis</taxon>
        <taxon>Mucoromycota</taxon>
        <taxon>Glomeromycotina</taxon>
        <taxon>Glomeromycetes</taxon>
        <taxon>Glomerales</taxon>
        <taxon>Glomeraceae</taxon>
        <taxon>Glomus</taxon>
    </lineage>
</organism>
<feature type="region of interest" description="Disordered" evidence="1">
    <location>
        <begin position="122"/>
        <end position="157"/>
    </location>
</feature>
<evidence type="ECO:0000256" key="1">
    <source>
        <dbReference type="SAM" id="MobiDB-lite"/>
    </source>
</evidence>
<reference evidence="2 3" key="1">
    <citation type="submission" date="2018-06" db="EMBL/GenBank/DDBJ databases">
        <title>Comparative genomics reveals the genomic features of Rhizophagus irregularis, R. cerebriforme, R. diaphanum and Gigaspora rosea, and their symbiotic lifestyle signature.</title>
        <authorList>
            <person name="Morin E."/>
            <person name="San Clemente H."/>
            <person name="Chen E.C.H."/>
            <person name="De La Providencia I."/>
            <person name="Hainaut M."/>
            <person name="Kuo A."/>
            <person name="Kohler A."/>
            <person name="Murat C."/>
            <person name="Tang N."/>
            <person name="Roy S."/>
            <person name="Loubradou J."/>
            <person name="Henrissat B."/>
            <person name="Grigoriev I.V."/>
            <person name="Corradi N."/>
            <person name="Roux C."/>
            <person name="Martin F.M."/>
        </authorList>
    </citation>
    <scope>NUCLEOTIDE SEQUENCE [LARGE SCALE GENOMIC DNA]</scope>
    <source>
        <strain evidence="2 3">DAOM 227022</strain>
    </source>
</reference>
<sequence>MSANKPQNPALTSNIISPQSSQTNSNESKYLSNEVDDEVQKVQQLSKQCDDDEEDLSDLANGGWEDDFTDNEDDDAESRKEWETLEFLCQISKTRSNTYEDGNVDVENEIDSKNNSSIIDNNLEKADENNNNYSNNSDIKRNKMEKNVKDCKNNENNEIKSDKIISSIHTSSLSQSYIKNRKRKASEDNDKTDVSTLFQITKKSKDGDGLESKKNPNNA</sequence>
<proteinExistence type="predicted"/>
<gene>
    <name evidence="2" type="ORF">C1645_809043</name>
</gene>
<dbReference type="OrthoDB" id="2427587at2759"/>
<comment type="caution">
    <text evidence="2">The sequence shown here is derived from an EMBL/GenBank/DDBJ whole genome shotgun (WGS) entry which is preliminary data.</text>
</comment>
<dbReference type="EMBL" id="QKYT01000539">
    <property type="protein sequence ID" value="RIA83828.1"/>
    <property type="molecule type" value="Genomic_DNA"/>
</dbReference>
<feature type="compositionally biased region" description="Polar residues" evidence="1">
    <location>
        <begin position="1"/>
        <end position="31"/>
    </location>
</feature>
<evidence type="ECO:0000313" key="3">
    <source>
        <dbReference type="Proteomes" id="UP000265703"/>
    </source>
</evidence>
<feature type="region of interest" description="Disordered" evidence="1">
    <location>
        <begin position="170"/>
        <end position="219"/>
    </location>
</feature>
<protein>
    <submittedName>
        <fullName evidence="2">Uncharacterized protein</fullName>
    </submittedName>
</protein>
<evidence type="ECO:0000313" key="2">
    <source>
        <dbReference type="EMBL" id="RIA83828.1"/>
    </source>
</evidence>
<name>A0A397SCX7_9GLOM</name>
<feature type="compositionally biased region" description="Basic and acidic residues" evidence="1">
    <location>
        <begin position="203"/>
        <end position="219"/>
    </location>
</feature>
<keyword evidence="3" id="KW-1185">Reference proteome</keyword>
<dbReference type="AlphaFoldDB" id="A0A397SCX7"/>
<feature type="region of interest" description="Disordered" evidence="1">
    <location>
        <begin position="1"/>
        <end position="81"/>
    </location>
</feature>
<feature type="compositionally biased region" description="Basic and acidic residues" evidence="1">
    <location>
        <begin position="138"/>
        <end position="157"/>
    </location>
</feature>
<accession>A0A397SCX7</accession>